<comment type="caution">
    <text evidence="1">The sequence shown here is derived from an EMBL/GenBank/DDBJ whole genome shotgun (WGS) entry which is preliminary data.</text>
</comment>
<gene>
    <name evidence="1" type="ORF">BT62DRAFT_1002023</name>
</gene>
<sequence length="175" mass="19683">MSTAVRITVQFPLAQRTGSDKFLRSKRSSSNEGRNRLLVSIKENQHRDYYLVNIWTLCSSLYLSAFRRIKTSLSHRYGSTLGGIYEYIATPRERSIGGTVICVVLHCPRIIRANSGKHELNSGKGVRYKEYNFGALFSNFIHGPQKTLWKPSVDLRSTCLSELLGDYAFTVAAAG</sequence>
<evidence type="ECO:0000313" key="1">
    <source>
        <dbReference type="EMBL" id="KAG7449705.1"/>
    </source>
</evidence>
<evidence type="ECO:0000313" key="2">
    <source>
        <dbReference type="Proteomes" id="UP000812287"/>
    </source>
</evidence>
<dbReference type="GeneID" id="66099090"/>
<keyword evidence="2" id="KW-1185">Reference proteome</keyword>
<name>A0A9P8AVU7_9AGAR</name>
<accession>A0A9P8AVU7</accession>
<proteinExistence type="predicted"/>
<organism evidence="1 2">
    <name type="scientific">Guyanagaster necrorhizus</name>
    <dbReference type="NCBI Taxonomy" id="856835"/>
    <lineage>
        <taxon>Eukaryota</taxon>
        <taxon>Fungi</taxon>
        <taxon>Dikarya</taxon>
        <taxon>Basidiomycota</taxon>
        <taxon>Agaricomycotina</taxon>
        <taxon>Agaricomycetes</taxon>
        <taxon>Agaricomycetidae</taxon>
        <taxon>Agaricales</taxon>
        <taxon>Marasmiineae</taxon>
        <taxon>Physalacriaceae</taxon>
        <taxon>Guyanagaster</taxon>
    </lineage>
</organism>
<dbReference type="AlphaFoldDB" id="A0A9P8AVU7"/>
<dbReference type="RefSeq" id="XP_043043205.1">
    <property type="nucleotide sequence ID" value="XM_043176803.1"/>
</dbReference>
<dbReference type="Proteomes" id="UP000812287">
    <property type="component" value="Unassembled WGS sequence"/>
</dbReference>
<dbReference type="EMBL" id="MU250527">
    <property type="protein sequence ID" value="KAG7449705.1"/>
    <property type="molecule type" value="Genomic_DNA"/>
</dbReference>
<protein>
    <submittedName>
        <fullName evidence="1">Uncharacterized protein</fullName>
    </submittedName>
</protein>
<reference evidence="1" key="1">
    <citation type="submission" date="2020-11" db="EMBL/GenBank/DDBJ databases">
        <title>Adaptations for nitrogen fixation in a non-lichenized fungal sporocarp promotes dispersal by wood-feeding termites.</title>
        <authorList>
            <consortium name="DOE Joint Genome Institute"/>
            <person name="Koch R.A."/>
            <person name="Yoon G."/>
            <person name="Arayal U."/>
            <person name="Lail K."/>
            <person name="Amirebrahimi M."/>
            <person name="Labutti K."/>
            <person name="Lipzen A."/>
            <person name="Riley R."/>
            <person name="Barry K."/>
            <person name="Henrissat B."/>
            <person name="Grigoriev I.V."/>
            <person name="Herr J.R."/>
            <person name="Aime M.C."/>
        </authorList>
    </citation>
    <scope>NUCLEOTIDE SEQUENCE</scope>
    <source>
        <strain evidence="1">MCA 3950</strain>
    </source>
</reference>